<gene>
    <name evidence="1" type="ORF">GNP95_00740</name>
</gene>
<dbReference type="OrthoDB" id="1201990at2"/>
<dbReference type="RefSeq" id="WP_155609024.1">
    <property type="nucleotide sequence ID" value="NZ_WNZW01000001.1"/>
</dbReference>
<dbReference type="Proteomes" id="UP000447876">
    <property type="component" value="Unassembled WGS sequence"/>
</dbReference>
<reference evidence="1 2" key="1">
    <citation type="submission" date="2019-11" db="EMBL/GenBank/DDBJ databases">
        <title>Draft genome sequences of five Paenibacillus species of dairy origin.</title>
        <authorList>
            <person name="Olajide A.M."/>
            <person name="Chen S."/>
            <person name="Lapointe G."/>
        </authorList>
    </citation>
    <scope>NUCLEOTIDE SEQUENCE [LARGE SCALE GENOMIC DNA]</scope>
    <source>
        <strain evidence="1 2">12CR55</strain>
    </source>
</reference>
<dbReference type="EMBL" id="WNZW01000001">
    <property type="protein sequence ID" value="MUG43542.1"/>
    <property type="molecule type" value="Genomic_DNA"/>
</dbReference>
<protein>
    <submittedName>
        <fullName evidence="1">DNA topology modulation protein</fullName>
    </submittedName>
</protein>
<dbReference type="Gene3D" id="3.40.50.300">
    <property type="entry name" value="P-loop containing nucleotide triphosphate hydrolases"/>
    <property type="match status" value="1"/>
</dbReference>
<dbReference type="NCBIfam" id="NF005994">
    <property type="entry name" value="PRK08118.1"/>
    <property type="match status" value="1"/>
</dbReference>
<name>A0A7X3CLT7_9BACL</name>
<dbReference type="SUPFAM" id="SSF52540">
    <property type="entry name" value="P-loop containing nucleoside triphosphate hydrolases"/>
    <property type="match status" value="1"/>
</dbReference>
<dbReference type="AlphaFoldDB" id="A0A7X3CLT7"/>
<dbReference type="PANTHER" id="PTHR37816:SF3">
    <property type="entry name" value="MODULATES DNA TOPOLOGY"/>
    <property type="match status" value="1"/>
</dbReference>
<dbReference type="InterPro" id="IPR027417">
    <property type="entry name" value="P-loop_NTPase"/>
</dbReference>
<evidence type="ECO:0000313" key="2">
    <source>
        <dbReference type="Proteomes" id="UP000447876"/>
    </source>
</evidence>
<accession>A0A7X3CLT7</accession>
<organism evidence="1 2">
    <name type="scientific">Paenibacillus woosongensis</name>
    <dbReference type="NCBI Taxonomy" id="307580"/>
    <lineage>
        <taxon>Bacteria</taxon>
        <taxon>Bacillati</taxon>
        <taxon>Bacillota</taxon>
        <taxon>Bacilli</taxon>
        <taxon>Bacillales</taxon>
        <taxon>Paenibacillaceae</taxon>
        <taxon>Paenibacillus</taxon>
    </lineage>
</organism>
<proteinExistence type="predicted"/>
<dbReference type="InterPro" id="IPR052922">
    <property type="entry name" value="Cytidylate_Kinase-2"/>
</dbReference>
<evidence type="ECO:0000313" key="1">
    <source>
        <dbReference type="EMBL" id="MUG43542.1"/>
    </source>
</evidence>
<dbReference type="PANTHER" id="PTHR37816">
    <property type="entry name" value="YALI0E33011P"/>
    <property type="match status" value="1"/>
</dbReference>
<sequence length="178" mass="20686">MKKVLVLGCAGSGKSTFSTRLGHLTGLSVIHLDSFYWKAGWIAATEEEWDQTIEELLNHDGYIMDGNYSRTLDKRLIDADVVFFFDFPRLLCIYRAIKRRILNHGRTREDMAAGCTEKIDLEFLRWIWNFRARSRGKILETLDQVKEQKQVIIFRTTKEVKKYLAGMESKRGNAYARG</sequence>
<comment type="caution">
    <text evidence="1">The sequence shown here is derived from an EMBL/GenBank/DDBJ whole genome shotgun (WGS) entry which is preliminary data.</text>
</comment>